<evidence type="ECO:0000313" key="2">
    <source>
        <dbReference type="Proteomes" id="UP001157502"/>
    </source>
</evidence>
<name>A0ACC2GQ47_DALPE</name>
<dbReference type="EMBL" id="CM055737">
    <property type="protein sequence ID" value="KAJ8005784.1"/>
    <property type="molecule type" value="Genomic_DNA"/>
</dbReference>
<gene>
    <name evidence="1" type="ORF">DPEC_G00121480</name>
</gene>
<accession>A0ACC2GQ47</accession>
<evidence type="ECO:0000313" key="1">
    <source>
        <dbReference type="EMBL" id="KAJ8005784.1"/>
    </source>
</evidence>
<keyword evidence="2" id="KW-1185">Reference proteome</keyword>
<reference evidence="1" key="1">
    <citation type="submission" date="2021-05" db="EMBL/GenBank/DDBJ databases">
        <authorList>
            <person name="Pan Q."/>
            <person name="Jouanno E."/>
            <person name="Zahm M."/>
            <person name="Klopp C."/>
            <person name="Cabau C."/>
            <person name="Louis A."/>
            <person name="Berthelot C."/>
            <person name="Parey E."/>
            <person name="Roest Crollius H."/>
            <person name="Montfort J."/>
            <person name="Robinson-Rechavi M."/>
            <person name="Bouchez O."/>
            <person name="Lampietro C."/>
            <person name="Lopez Roques C."/>
            <person name="Donnadieu C."/>
            <person name="Postlethwait J."/>
            <person name="Bobe J."/>
            <person name="Dillon D."/>
            <person name="Chandos A."/>
            <person name="von Hippel F."/>
            <person name="Guiguen Y."/>
        </authorList>
    </citation>
    <scope>NUCLEOTIDE SEQUENCE</scope>
    <source>
        <strain evidence="1">YG-Jan2019</strain>
    </source>
</reference>
<proteinExistence type="predicted"/>
<organism evidence="1 2">
    <name type="scientific">Dallia pectoralis</name>
    <name type="common">Alaska blackfish</name>
    <dbReference type="NCBI Taxonomy" id="75939"/>
    <lineage>
        <taxon>Eukaryota</taxon>
        <taxon>Metazoa</taxon>
        <taxon>Chordata</taxon>
        <taxon>Craniata</taxon>
        <taxon>Vertebrata</taxon>
        <taxon>Euteleostomi</taxon>
        <taxon>Actinopterygii</taxon>
        <taxon>Neopterygii</taxon>
        <taxon>Teleostei</taxon>
        <taxon>Protacanthopterygii</taxon>
        <taxon>Esociformes</taxon>
        <taxon>Umbridae</taxon>
        <taxon>Dallia</taxon>
    </lineage>
</organism>
<protein>
    <submittedName>
        <fullName evidence="1">Uncharacterized protein</fullName>
    </submittedName>
</protein>
<sequence length="79" mass="8852">MPPSLEANDTLVCSSTSVWWGVGRGQTYFISLINLFDLFGHTGSVDYYCDHSVETFKVKKSGDTFSKATIVCLYWLSTE</sequence>
<dbReference type="Proteomes" id="UP001157502">
    <property type="component" value="Chromosome 10"/>
</dbReference>
<comment type="caution">
    <text evidence="1">The sequence shown here is derived from an EMBL/GenBank/DDBJ whole genome shotgun (WGS) entry which is preliminary data.</text>
</comment>